<feature type="compositionally biased region" description="Polar residues" evidence="1">
    <location>
        <begin position="11"/>
        <end position="23"/>
    </location>
</feature>
<evidence type="ECO:0000313" key="3">
    <source>
        <dbReference type="Proteomes" id="UP000011524"/>
    </source>
</evidence>
<dbReference type="Pfam" id="PF12389">
    <property type="entry name" value="Peptidase_M73"/>
    <property type="match status" value="1"/>
</dbReference>
<proteinExistence type="predicted"/>
<evidence type="ECO:0000313" key="2">
    <source>
        <dbReference type="EMBL" id="EMA32909.1"/>
    </source>
</evidence>
<feature type="region of interest" description="Disordered" evidence="1">
    <location>
        <begin position="1"/>
        <end position="23"/>
    </location>
</feature>
<evidence type="ECO:0000256" key="1">
    <source>
        <dbReference type="SAM" id="MobiDB-lite"/>
    </source>
</evidence>
<organism evidence="2 3">
    <name type="scientific">Haloarcula japonica (strain ATCC 49778 / DSM 6131 / JCM 7785 / NBRC 101032 / NCIMB 13157 / TR-1)</name>
    <dbReference type="NCBI Taxonomy" id="1227453"/>
    <lineage>
        <taxon>Archaea</taxon>
        <taxon>Methanobacteriati</taxon>
        <taxon>Methanobacteriota</taxon>
        <taxon>Stenosarchaea group</taxon>
        <taxon>Halobacteria</taxon>
        <taxon>Halobacteriales</taxon>
        <taxon>Haloarculaceae</taxon>
        <taxon>Haloarcula</taxon>
    </lineage>
</organism>
<feature type="region of interest" description="Disordered" evidence="1">
    <location>
        <begin position="76"/>
        <end position="99"/>
    </location>
</feature>
<name>M0LKD8_HALJT</name>
<comment type="caution">
    <text evidence="2">The sequence shown here is derived from an EMBL/GenBank/DDBJ whole genome shotgun (WGS) entry which is preliminary data.</text>
</comment>
<accession>M0LKD8</accession>
<protein>
    <submittedName>
        <fullName evidence="2">Uncharacterized protein</fullName>
    </submittedName>
</protein>
<dbReference type="InterPro" id="IPR022121">
    <property type="entry name" value="Peptidase_M73_camelysin"/>
</dbReference>
<dbReference type="PATRIC" id="fig|1227453.3.peg.1364"/>
<dbReference type="EMBL" id="AOLY01000009">
    <property type="protein sequence ID" value="EMA32909.1"/>
    <property type="molecule type" value="Genomic_DNA"/>
</dbReference>
<feature type="compositionally biased region" description="Polar residues" evidence="1">
    <location>
        <begin position="78"/>
        <end position="88"/>
    </location>
</feature>
<dbReference type="NCBIfam" id="TIGR04088">
    <property type="entry name" value="cognate_SipW"/>
    <property type="match status" value="1"/>
</dbReference>
<feature type="compositionally biased region" description="Acidic residues" evidence="1">
    <location>
        <begin position="89"/>
        <end position="99"/>
    </location>
</feature>
<keyword evidence="3" id="KW-1185">Reference proteome</keyword>
<dbReference type="AlphaFoldDB" id="M0LKD8"/>
<gene>
    <name evidence="2" type="ORF">C444_06791</name>
</gene>
<dbReference type="STRING" id="1227453.C444_06791"/>
<dbReference type="Proteomes" id="UP000011524">
    <property type="component" value="Unassembled WGS sequence"/>
</dbReference>
<sequence length="197" mass="20274">MGAGTFAAFSDTETSSGNSVTAGTLDLQLNPNSSGSTSIDFGNIAPGDSGYLVIELTNDGSIDATLQSINIGDVSEDGSLTESLTTNSDGEDPNSDGELDDYLEIGVFIEAGDLTGASVGTTTGETVSATDVTRVISSDTKLSDAVGRNNAFSESLTTDETKYLVLNYELPREETGNVVQGDSAGFDIQIVSEQASN</sequence>
<reference evidence="2 3" key="1">
    <citation type="journal article" date="2014" name="PLoS Genet.">
        <title>Phylogenetically driven sequencing of extremely halophilic archaea reveals strategies for static and dynamic osmo-response.</title>
        <authorList>
            <person name="Becker E.A."/>
            <person name="Seitzer P.M."/>
            <person name="Tritt A."/>
            <person name="Larsen D."/>
            <person name="Krusor M."/>
            <person name="Yao A.I."/>
            <person name="Wu D."/>
            <person name="Madern D."/>
            <person name="Eisen J.A."/>
            <person name="Darling A.E."/>
            <person name="Facciotti M.T."/>
        </authorList>
    </citation>
    <scope>NUCLEOTIDE SEQUENCE [LARGE SCALE GENOMIC DNA]</scope>
    <source>
        <strain evidence="3">ATCC 49778 / DSM 6131 / JCM 7785 / NBRC 101032 / NCIMB 13157 / TR-1</strain>
    </source>
</reference>
<dbReference type="InterPro" id="IPR023833">
    <property type="entry name" value="Signal_pept_SipW-depend-type"/>
</dbReference>